<sequence length="946" mass="109729">MSGKAWIIPPQAGFLPTLSREILRRHREDLSRVTVIFPTRRAAHFFRYYLGRHLRGSFFLPRIYAFSDWVNELAVRLDPRPIIPPAERAWWLYRVVSGRPGFEQVTESFDRFLPWGLRFSEVLEEFEREAVPLKDLLEPPEDLPPHGQAFLSALSEIGRDFREILSGAGVTTPAARLRLLSERLPEVFSPEGPVYLCGFAALSRAERFLFRRLLELGAEVFLEMDPGCRAPDFLAEVLRDLKLSPEILSRPRSRRPRLRFFAAADVHQEVREAARLLPPDPETPDEVLILLPVAGHLLPLLYTLPEDLPVNITLGFPVKRSLPATFLLLLFELYEKRLSERYPVLTYLSLLKHPYARGVLGAWAAELHAFETRLRAHGSPYLSLSEIEDLAGGVDPLRRFHREFLEVFYGVKTPRDFARVLKEILHRVLEPHRERLREARENREILARHFLYAFETEILPVFESSSFSGEPMPLEGLFRMFRELLQTVSAPFEGDPLCGVQVMGLLETRLLSFRKVIVLDANEGALPSPEEINPLLPEGLRPALSLPRRSRQEALERYYFDRLIASAREVEIFYLSVTESSSRLPPRVRSRYVEALLWAEEKRKGELFTPGKGPVRHLSLSLTAPEPFPGIPRGEAERREVERLLSGEISATLLETYLDCPARFYFRYLLGLKPPERLTEYDATALGTLIHAVLEDYFRPYLGREYLPREHNDPSRLLTLFRERFERDGLSRQLGPERRFFVEKTAEFRLRRYLQSLEALPPFRILSLEEEKRREHPGLGLRFRGKLDRVDEFETGRVVLDYKTGAGVRSLSLRRLREILEEARDIPRVEPTLEGLRFLRDRLPDLQLLLYLFLRPEAGEAVYVQLASGKGREIFKPLFYRPPFSPRSGDFLREEEIEYLRERVFPALLERLIEHLLAAPYFFIPEKPPGCRWCDYLYACPGRKRA</sequence>
<protein>
    <submittedName>
        <fullName evidence="2">PD-(D/E)XK nuclease family protein</fullName>
    </submittedName>
</protein>
<dbReference type="Gene3D" id="3.40.50.300">
    <property type="entry name" value="P-loop containing nucleotide triphosphate hydrolases"/>
    <property type="match status" value="1"/>
</dbReference>
<dbReference type="AlphaFoldDB" id="A0A7C3CKH3"/>
<organism evidence="2">
    <name type="scientific">Thermosulfurimonas dismutans</name>
    <dbReference type="NCBI Taxonomy" id="999894"/>
    <lineage>
        <taxon>Bacteria</taxon>
        <taxon>Pseudomonadati</taxon>
        <taxon>Thermodesulfobacteriota</taxon>
        <taxon>Thermodesulfobacteria</taxon>
        <taxon>Thermodesulfobacteriales</taxon>
        <taxon>Thermodesulfobacteriaceae</taxon>
        <taxon>Thermosulfurimonas</taxon>
    </lineage>
</organism>
<dbReference type="Gene3D" id="3.90.320.10">
    <property type="match status" value="1"/>
</dbReference>
<name>A0A7C3CKH3_9BACT</name>
<gene>
    <name evidence="2" type="ORF">ENJ40_01050</name>
</gene>
<proteinExistence type="predicted"/>
<accession>A0A7C3CKH3</accession>
<dbReference type="InterPro" id="IPR027417">
    <property type="entry name" value="P-loop_NTPase"/>
</dbReference>
<evidence type="ECO:0000313" key="2">
    <source>
        <dbReference type="EMBL" id="HFC97032.1"/>
    </source>
</evidence>
<dbReference type="InterPro" id="IPR038726">
    <property type="entry name" value="PDDEXK_AddAB-type"/>
</dbReference>
<dbReference type="EMBL" id="DRMH01000012">
    <property type="protein sequence ID" value="HFC97032.1"/>
    <property type="molecule type" value="Genomic_DNA"/>
</dbReference>
<feature type="domain" description="PD-(D/E)XK endonuclease-like" evidence="1">
    <location>
        <begin position="649"/>
        <end position="941"/>
    </location>
</feature>
<evidence type="ECO:0000259" key="1">
    <source>
        <dbReference type="Pfam" id="PF12705"/>
    </source>
</evidence>
<comment type="caution">
    <text evidence="2">The sequence shown here is derived from an EMBL/GenBank/DDBJ whole genome shotgun (WGS) entry which is preliminary data.</text>
</comment>
<reference evidence="2" key="1">
    <citation type="journal article" date="2020" name="mSystems">
        <title>Genome- and Community-Level Interaction Insights into Carbon Utilization and Element Cycling Functions of Hydrothermarchaeota in Hydrothermal Sediment.</title>
        <authorList>
            <person name="Zhou Z."/>
            <person name="Liu Y."/>
            <person name="Xu W."/>
            <person name="Pan J."/>
            <person name="Luo Z.H."/>
            <person name="Li M."/>
        </authorList>
    </citation>
    <scope>NUCLEOTIDE SEQUENCE [LARGE SCALE GENOMIC DNA]</scope>
    <source>
        <strain evidence="2">HyVt-483</strain>
    </source>
</reference>
<dbReference type="InterPro" id="IPR011604">
    <property type="entry name" value="PDDEXK-like_dom_sf"/>
</dbReference>
<dbReference type="Pfam" id="PF12705">
    <property type="entry name" value="PDDEXK_1"/>
    <property type="match status" value="1"/>
</dbReference>
<dbReference type="SUPFAM" id="SSF52540">
    <property type="entry name" value="P-loop containing nucleoside triphosphate hydrolases"/>
    <property type="match status" value="1"/>
</dbReference>
<dbReference type="Proteomes" id="UP000886043">
    <property type="component" value="Unassembled WGS sequence"/>
</dbReference>